<reference evidence="2" key="1">
    <citation type="submission" date="2025-08" db="UniProtKB">
        <authorList>
            <consortium name="RefSeq"/>
        </authorList>
    </citation>
    <scope>IDENTIFICATION</scope>
</reference>
<dbReference type="Proteomes" id="UP000079169">
    <property type="component" value="Unplaced"/>
</dbReference>
<dbReference type="AlphaFoldDB" id="A0A3Q0J8Y7"/>
<name>A0A3Q0J8Y7_DIACI</name>
<sequence length="187" mass="21896">MPWDQDDTESVHSDVTILSLPFSDISQHKIGSINAVFDATHFSSTYDTVLKAIQEDHPGDRTKAPATLSQLFDQIEFKPTGVRDEVKEEIRGKLKDLKLQRKKIKERYEDEYKWRKEMAEQLIEGPDRMLWGRSLMNFDYSEFFVTPPSYHHFATRTPHWADRVEVGGAIREKARTKVTDWLDQYCD</sequence>
<evidence type="ECO:0000313" key="2">
    <source>
        <dbReference type="RefSeq" id="XP_026684952.1"/>
    </source>
</evidence>
<evidence type="ECO:0000313" key="1">
    <source>
        <dbReference type="Proteomes" id="UP000079169"/>
    </source>
</evidence>
<organism evidence="1 2">
    <name type="scientific">Diaphorina citri</name>
    <name type="common">Asian citrus psyllid</name>
    <dbReference type="NCBI Taxonomy" id="121845"/>
    <lineage>
        <taxon>Eukaryota</taxon>
        <taxon>Metazoa</taxon>
        <taxon>Ecdysozoa</taxon>
        <taxon>Arthropoda</taxon>
        <taxon>Hexapoda</taxon>
        <taxon>Insecta</taxon>
        <taxon>Pterygota</taxon>
        <taxon>Neoptera</taxon>
        <taxon>Paraneoptera</taxon>
        <taxon>Hemiptera</taxon>
        <taxon>Sternorrhyncha</taxon>
        <taxon>Psylloidea</taxon>
        <taxon>Psyllidae</taxon>
        <taxon>Diaphorininae</taxon>
        <taxon>Diaphorina</taxon>
    </lineage>
</organism>
<keyword evidence="1" id="KW-1185">Reference proteome</keyword>
<dbReference type="KEGG" id="dci:113470600"/>
<gene>
    <name evidence="2" type="primary">LOC113470600</name>
</gene>
<dbReference type="RefSeq" id="XP_026684952.1">
    <property type="nucleotide sequence ID" value="XM_026829151.1"/>
</dbReference>
<accession>A0A3Q0J8Y7</accession>
<proteinExistence type="predicted"/>
<dbReference type="GeneID" id="113470600"/>
<protein>
    <submittedName>
        <fullName evidence="2">Uncharacterized protein LOC113470600</fullName>
    </submittedName>
</protein>
<dbReference type="PaxDb" id="121845-A0A3Q0J8Y7"/>